<evidence type="ECO:0000313" key="3">
    <source>
        <dbReference type="Proteomes" id="UP001501671"/>
    </source>
</evidence>
<dbReference type="Proteomes" id="UP001501671">
    <property type="component" value="Unassembled WGS sequence"/>
</dbReference>
<accession>A0ABP8GUA6</accession>
<dbReference type="SUPFAM" id="SSF54637">
    <property type="entry name" value="Thioesterase/thiol ester dehydrase-isomerase"/>
    <property type="match status" value="1"/>
</dbReference>
<organism evidence="2 3">
    <name type="scientific">Pigmentiphaga soli</name>
    <dbReference type="NCBI Taxonomy" id="1007095"/>
    <lineage>
        <taxon>Bacteria</taxon>
        <taxon>Pseudomonadati</taxon>
        <taxon>Pseudomonadota</taxon>
        <taxon>Betaproteobacteria</taxon>
        <taxon>Burkholderiales</taxon>
        <taxon>Alcaligenaceae</taxon>
        <taxon>Pigmentiphaga</taxon>
    </lineage>
</organism>
<dbReference type="RefSeq" id="WP_345248199.1">
    <property type="nucleotide sequence ID" value="NZ_BAABFO010000006.1"/>
</dbReference>
<gene>
    <name evidence="2" type="ORF">GCM10023144_16530</name>
</gene>
<keyword evidence="3" id="KW-1185">Reference proteome</keyword>
<dbReference type="InterPro" id="IPR029069">
    <property type="entry name" value="HotDog_dom_sf"/>
</dbReference>
<dbReference type="PANTHER" id="PTHR36934">
    <property type="entry name" value="BLR0278 PROTEIN"/>
    <property type="match status" value="1"/>
</dbReference>
<evidence type="ECO:0000313" key="2">
    <source>
        <dbReference type="EMBL" id="GAA4329561.1"/>
    </source>
</evidence>
<dbReference type="Pfam" id="PF22636">
    <property type="entry name" value="FlK"/>
    <property type="match status" value="1"/>
</dbReference>
<protein>
    <recommendedName>
        <fullName evidence="1">Fluoroacetyl-CoA-specific thioesterase-like domain-containing protein</fullName>
    </recommendedName>
</protein>
<dbReference type="InterPro" id="IPR054485">
    <property type="entry name" value="FlK-like_dom"/>
</dbReference>
<comment type="caution">
    <text evidence="2">The sequence shown here is derived from an EMBL/GenBank/DDBJ whole genome shotgun (WGS) entry which is preliminary data.</text>
</comment>
<feature type="domain" description="Fluoroacetyl-CoA-specific thioesterase-like" evidence="1">
    <location>
        <begin position="20"/>
        <end position="117"/>
    </location>
</feature>
<reference evidence="3" key="1">
    <citation type="journal article" date="2019" name="Int. J. Syst. Evol. Microbiol.">
        <title>The Global Catalogue of Microorganisms (GCM) 10K type strain sequencing project: providing services to taxonomists for standard genome sequencing and annotation.</title>
        <authorList>
            <consortium name="The Broad Institute Genomics Platform"/>
            <consortium name="The Broad Institute Genome Sequencing Center for Infectious Disease"/>
            <person name="Wu L."/>
            <person name="Ma J."/>
        </authorList>
    </citation>
    <scope>NUCLEOTIDE SEQUENCE [LARGE SCALE GENOMIC DNA]</scope>
    <source>
        <strain evidence="3">JCM 17666</strain>
    </source>
</reference>
<sequence length="143" mass="15623">MRAQLSPGLAHTARMEIDAGRTISFMGDAFRIYATPSMARDVESTCRELLQQYLDEGENSVGARIELDHLGPTLLGMWVDVEVRVTEVDGRRVAFEAEVRDALDTVGRARHVRFVVSLDKQRERLAAKAQRVAAAAGGEGGGP</sequence>
<dbReference type="InterPro" id="IPR025540">
    <property type="entry name" value="FlK"/>
</dbReference>
<proteinExistence type="predicted"/>
<evidence type="ECO:0000259" key="1">
    <source>
        <dbReference type="Pfam" id="PF22636"/>
    </source>
</evidence>
<name>A0ABP8GUA6_9BURK</name>
<dbReference type="Gene3D" id="3.10.129.10">
    <property type="entry name" value="Hotdog Thioesterase"/>
    <property type="match status" value="1"/>
</dbReference>
<dbReference type="PIRSF" id="PIRSF014972">
    <property type="entry name" value="FlK"/>
    <property type="match status" value="1"/>
</dbReference>
<dbReference type="PANTHER" id="PTHR36934:SF1">
    <property type="entry name" value="THIOESTERASE DOMAIN-CONTAINING PROTEIN"/>
    <property type="match status" value="1"/>
</dbReference>
<dbReference type="EMBL" id="BAABFO010000006">
    <property type="protein sequence ID" value="GAA4329561.1"/>
    <property type="molecule type" value="Genomic_DNA"/>
</dbReference>